<name>A0A225CLX2_9MICO</name>
<organism evidence="2 3">
    <name type="scientific">Clavibacter tessellarius</name>
    <dbReference type="NCBI Taxonomy" id="31965"/>
    <lineage>
        <taxon>Bacteria</taxon>
        <taxon>Bacillati</taxon>
        <taxon>Actinomycetota</taxon>
        <taxon>Actinomycetes</taxon>
        <taxon>Micrococcales</taxon>
        <taxon>Microbacteriaceae</taxon>
        <taxon>Clavibacter</taxon>
    </lineage>
</organism>
<evidence type="ECO:0000313" key="3">
    <source>
        <dbReference type="Proteomes" id="UP000215316"/>
    </source>
</evidence>
<dbReference type="EMBL" id="MZMQ01000001">
    <property type="protein sequence ID" value="OQJ62742.1"/>
    <property type="molecule type" value="Genomic_DNA"/>
</dbReference>
<dbReference type="AlphaFoldDB" id="A0A225CLX2"/>
<reference evidence="2" key="1">
    <citation type="submission" date="2017-08" db="EMBL/GenBank/DDBJ databases">
        <title>Genomes of multiple Clavibacter strains from different subspecies.</title>
        <authorList>
            <person name="Yuan X.-K."/>
            <person name="Li X.-S."/>
            <person name="Nie J."/>
            <person name="De Boer S.H."/>
        </authorList>
    </citation>
    <scope>NUCLEOTIDE SEQUENCE [LARGE SCALE GENOMIC DNA]</scope>
    <source>
        <strain evidence="2">ATCC 33566</strain>
    </source>
</reference>
<dbReference type="Proteomes" id="UP000215316">
    <property type="component" value="Unassembled WGS sequence"/>
</dbReference>
<protein>
    <submittedName>
        <fullName evidence="2">Uncharacterized protein</fullName>
    </submittedName>
</protein>
<sequence length="205" mass="19997">MRAGVARGVARRVPAARSSAVRGAGAVALAAALALGAAGCANVTVHDDGSPSGAAADPLASPGAAGAAGTTGDGAAVGTSSPGATDDGAAAEPEPTADAAAQASALAAADEVMRTYAQPGIAEAEWERQMTPLLSQQGAVAFVPTIPSRLTAHAVTGTGTVMPAPTAYALIVRVPTDDGDYDVALVRSSTTAPWLADEIQAVRDK</sequence>
<accession>A0A225CLX2</accession>
<evidence type="ECO:0000313" key="2">
    <source>
        <dbReference type="EMBL" id="OQJ62742.1"/>
    </source>
</evidence>
<proteinExistence type="predicted"/>
<feature type="region of interest" description="Disordered" evidence="1">
    <location>
        <begin position="50"/>
        <end position="98"/>
    </location>
</feature>
<dbReference type="RefSeq" id="WP_237583297.1">
    <property type="nucleotide sequence ID" value="NZ_CP040788.1"/>
</dbReference>
<comment type="caution">
    <text evidence="2">The sequence shown here is derived from an EMBL/GenBank/DDBJ whole genome shotgun (WGS) entry which is preliminary data.</text>
</comment>
<gene>
    <name evidence="2" type="ORF">B5P24_06925</name>
</gene>
<keyword evidence="3" id="KW-1185">Reference proteome</keyword>
<evidence type="ECO:0000256" key="1">
    <source>
        <dbReference type="SAM" id="MobiDB-lite"/>
    </source>
</evidence>